<gene>
    <name evidence="5" type="ORF">A4D02_13715</name>
</gene>
<keyword evidence="6" id="KW-1185">Reference proteome</keyword>
<dbReference type="InterPro" id="IPR013766">
    <property type="entry name" value="Thioredoxin_domain"/>
</dbReference>
<dbReference type="InterPro" id="IPR017937">
    <property type="entry name" value="Thioredoxin_CS"/>
</dbReference>
<dbReference type="SUPFAM" id="SSF52833">
    <property type="entry name" value="Thioredoxin-like"/>
    <property type="match status" value="1"/>
</dbReference>
<accession>A0ABX3NQ76</accession>
<dbReference type="Pfam" id="PF08534">
    <property type="entry name" value="Redoxin"/>
    <property type="match status" value="1"/>
</dbReference>
<dbReference type="InterPro" id="IPR013740">
    <property type="entry name" value="Redoxin"/>
</dbReference>
<dbReference type="Proteomes" id="UP000192277">
    <property type="component" value="Unassembled WGS sequence"/>
</dbReference>
<evidence type="ECO:0000256" key="1">
    <source>
        <dbReference type="ARBA" id="ARBA00004196"/>
    </source>
</evidence>
<evidence type="ECO:0000256" key="2">
    <source>
        <dbReference type="ARBA" id="ARBA00022748"/>
    </source>
</evidence>
<organism evidence="5 6">
    <name type="scientific">Niastella koreensis</name>
    <dbReference type="NCBI Taxonomy" id="354356"/>
    <lineage>
        <taxon>Bacteria</taxon>
        <taxon>Pseudomonadati</taxon>
        <taxon>Bacteroidota</taxon>
        <taxon>Chitinophagia</taxon>
        <taxon>Chitinophagales</taxon>
        <taxon>Chitinophagaceae</taxon>
        <taxon>Niastella</taxon>
    </lineage>
</organism>
<reference evidence="5 6" key="1">
    <citation type="submission" date="2016-04" db="EMBL/GenBank/DDBJ databases">
        <authorList>
            <person name="Chen L."/>
            <person name="Zhuang W."/>
            <person name="Wang G."/>
        </authorList>
    </citation>
    <scope>NUCLEOTIDE SEQUENCE [LARGE SCALE GENOMIC DNA]</scope>
    <source>
        <strain evidence="6">GR20</strain>
    </source>
</reference>
<comment type="caution">
    <text evidence="5">The sequence shown here is derived from an EMBL/GenBank/DDBJ whole genome shotgun (WGS) entry which is preliminary data.</text>
</comment>
<evidence type="ECO:0000313" key="6">
    <source>
        <dbReference type="Proteomes" id="UP000192277"/>
    </source>
</evidence>
<dbReference type="InterPro" id="IPR036249">
    <property type="entry name" value="Thioredoxin-like_sf"/>
</dbReference>
<dbReference type="EMBL" id="LWBO01000044">
    <property type="protein sequence ID" value="OQP42618.1"/>
    <property type="molecule type" value="Genomic_DNA"/>
</dbReference>
<sequence length="172" mass="19817">MSTIKNNFKRLLYSLLIICIVGLACREKNEQEVYKTGMEGQPIPSFAIQLLDSASFLKSDQIFDNKNLILFYFSPTCPYCRAQMRDMVSNIERLKDKELCVLSNADLTSIKTFVEYFKLRKLNNVIVGRDTGSVVLSTYRLTGLPFTAYFDNNKQLKKAYLGRMTFNSLLQF</sequence>
<evidence type="ECO:0000259" key="4">
    <source>
        <dbReference type="PROSITE" id="PS51352"/>
    </source>
</evidence>
<proteinExistence type="predicted"/>
<evidence type="ECO:0000313" key="5">
    <source>
        <dbReference type="EMBL" id="OQP42618.1"/>
    </source>
</evidence>
<dbReference type="RefSeq" id="WP_014220921.1">
    <property type="nucleotide sequence ID" value="NZ_LWBO01000044.1"/>
</dbReference>
<comment type="subcellular location">
    <subcellularLocation>
        <location evidence="1">Cell envelope</location>
    </subcellularLocation>
</comment>
<dbReference type="PROSITE" id="PS51352">
    <property type="entry name" value="THIOREDOXIN_2"/>
    <property type="match status" value="1"/>
</dbReference>
<dbReference type="PROSITE" id="PS51257">
    <property type="entry name" value="PROKAR_LIPOPROTEIN"/>
    <property type="match status" value="1"/>
</dbReference>
<name>A0ABX3NQ76_9BACT</name>
<keyword evidence="2" id="KW-0201">Cytochrome c-type biogenesis</keyword>
<protein>
    <recommendedName>
        <fullName evidence="4">Thioredoxin domain-containing protein</fullName>
    </recommendedName>
</protein>
<dbReference type="PROSITE" id="PS00194">
    <property type="entry name" value="THIOREDOXIN_1"/>
    <property type="match status" value="1"/>
</dbReference>
<evidence type="ECO:0000256" key="3">
    <source>
        <dbReference type="ARBA" id="ARBA00023284"/>
    </source>
</evidence>
<dbReference type="Gene3D" id="3.40.30.10">
    <property type="entry name" value="Glutaredoxin"/>
    <property type="match status" value="1"/>
</dbReference>
<keyword evidence="3" id="KW-0676">Redox-active center</keyword>
<feature type="domain" description="Thioredoxin" evidence="4">
    <location>
        <begin position="37"/>
        <end position="162"/>
    </location>
</feature>